<sequence>MKFIVDCMLGKLAKWLKILGFDTFYFSKIEDPALLVLAQKEGRVLLSRDNELIEKSRDIKTLFIESEDWKPQVEQVLDEFELWPEVRPYSRCIECNVELKDLPRRRAKNLVTPFVYERATSFAICPRCGRVFWKGTHHQDMEFKIDEILKKREKREKKKAK</sequence>
<reference evidence="2" key="1">
    <citation type="journal article" date="2015" name="Nature">
        <title>Complex archaea that bridge the gap between prokaryotes and eukaryotes.</title>
        <authorList>
            <person name="Spang A."/>
            <person name="Saw J.H."/>
            <person name="Jorgensen S.L."/>
            <person name="Zaremba-Niedzwiedzka K."/>
            <person name="Martijn J."/>
            <person name="Lind A.E."/>
            <person name="van Eijk R."/>
            <person name="Schleper C."/>
            <person name="Guy L."/>
            <person name="Ettema T.J."/>
        </authorList>
    </citation>
    <scope>NUCLEOTIDE SEQUENCE</scope>
</reference>
<dbReference type="PANTHER" id="PTHR39081:SF1">
    <property type="entry name" value="MUT7-C RNASE DOMAIN-CONTAINING PROTEIN"/>
    <property type="match status" value="1"/>
</dbReference>
<organism evidence="2">
    <name type="scientific">marine sediment metagenome</name>
    <dbReference type="NCBI Taxonomy" id="412755"/>
    <lineage>
        <taxon>unclassified sequences</taxon>
        <taxon>metagenomes</taxon>
        <taxon>ecological metagenomes</taxon>
    </lineage>
</organism>
<accession>A0A0F9S8Q7</accession>
<evidence type="ECO:0000259" key="1">
    <source>
        <dbReference type="Pfam" id="PF01927"/>
    </source>
</evidence>
<dbReference type="InterPro" id="IPR002782">
    <property type="entry name" value="Mut7-C_RNAse_dom"/>
</dbReference>
<dbReference type="Pfam" id="PF01927">
    <property type="entry name" value="Mut7-C"/>
    <property type="match status" value="1"/>
</dbReference>
<dbReference type="EMBL" id="LAZR01000590">
    <property type="protein sequence ID" value="KKN63429.1"/>
    <property type="molecule type" value="Genomic_DNA"/>
</dbReference>
<feature type="domain" description="Mut7-C RNAse" evidence="1">
    <location>
        <begin position="1"/>
        <end position="142"/>
    </location>
</feature>
<proteinExistence type="predicted"/>
<gene>
    <name evidence="2" type="ORF">LCGC14_0502030</name>
</gene>
<name>A0A0F9S8Q7_9ZZZZ</name>
<protein>
    <recommendedName>
        <fullName evidence="1">Mut7-C RNAse domain-containing protein</fullName>
    </recommendedName>
</protein>
<dbReference type="PANTHER" id="PTHR39081">
    <property type="entry name" value="MUT7-C DOMAIN-CONTAINING PROTEIN"/>
    <property type="match status" value="1"/>
</dbReference>
<dbReference type="AlphaFoldDB" id="A0A0F9S8Q7"/>
<comment type="caution">
    <text evidence="2">The sequence shown here is derived from an EMBL/GenBank/DDBJ whole genome shotgun (WGS) entry which is preliminary data.</text>
</comment>
<evidence type="ECO:0000313" key="2">
    <source>
        <dbReference type="EMBL" id="KKN63429.1"/>
    </source>
</evidence>